<name>A0A4C1ZJZ4_EUMVA</name>
<proteinExistence type="predicted"/>
<dbReference type="AlphaFoldDB" id="A0A4C1ZJZ4"/>
<dbReference type="Proteomes" id="UP000299102">
    <property type="component" value="Unassembled WGS sequence"/>
</dbReference>
<organism evidence="1 2">
    <name type="scientific">Eumeta variegata</name>
    <name type="common">Bagworm moth</name>
    <name type="synonym">Eumeta japonica</name>
    <dbReference type="NCBI Taxonomy" id="151549"/>
    <lineage>
        <taxon>Eukaryota</taxon>
        <taxon>Metazoa</taxon>
        <taxon>Ecdysozoa</taxon>
        <taxon>Arthropoda</taxon>
        <taxon>Hexapoda</taxon>
        <taxon>Insecta</taxon>
        <taxon>Pterygota</taxon>
        <taxon>Neoptera</taxon>
        <taxon>Endopterygota</taxon>
        <taxon>Lepidoptera</taxon>
        <taxon>Glossata</taxon>
        <taxon>Ditrysia</taxon>
        <taxon>Tineoidea</taxon>
        <taxon>Psychidae</taxon>
        <taxon>Oiketicinae</taxon>
        <taxon>Eumeta</taxon>
    </lineage>
</organism>
<protein>
    <submittedName>
        <fullName evidence="1">Uncharacterized protein</fullName>
    </submittedName>
</protein>
<dbReference type="EMBL" id="BGZK01001913">
    <property type="protein sequence ID" value="GBP88190.1"/>
    <property type="molecule type" value="Genomic_DNA"/>
</dbReference>
<reference evidence="1 2" key="1">
    <citation type="journal article" date="2019" name="Commun. Biol.">
        <title>The bagworm genome reveals a unique fibroin gene that provides high tensile strength.</title>
        <authorList>
            <person name="Kono N."/>
            <person name="Nakamura H."/>
            <person name="Ohtoshi R."/>
            <person name="Tomita M."/>
            <person name="Numata K."/>
            <person name="Arakawa K."/>
        </authorList>
    </citation>
    <scope>NUCLEOTIDE SEQUENCE [LARGE SCALE GENOMIC DNA]</scope>
</reference>
<comment type="caution">
    <text evidence="1">The sequence shown here is derived from an EMBL/GenBank/DDBJ whole genome shotgun (WGS) entry which is preliminary data.</text>
</comment>
<evidence type="ECO:0000313" key="2">
    <source>
        <dbReference type="Proteomes" id="UP000299102"/>
    </source>
</evidence>
<sequence length="67" mass="7454">MNIRDELIVQWSRKSSNKGKQIGHSKCDSEADEFAEGEMDAARKQACLPKVRASGRAPFGVLENAQY</sequence>
<keyword evidence="2" id="KW-1185">Reference proteome</keyword>
<gene>
    <name evidence="1" type="ORF">EVAR_98723_1</name>
</gene>
<accession>A0A4C1ZJZ4</accession>
<evidence type="ECO:0000313" key="1">
    <source>
        <dbReference type="EMBL" id="GBP88190.1"/>
    </source>
</evidence>